<gene>
    <name evidence="4" type="ORF">L596_015092</name>
</gene>
<dbReference type="Pfam" id="PF14555">
    <property type="entry name" value="UBA_4"/>
    <property type="match status" value="1"/>
</dbReference>
<dbReference type="AlphaFoldDB" id="A0A4U5NDY0"/>
<feature type="domain" description="UBX" evidence="3">
    <location>
        <begin position="393"/>
        <end position="484"/>
    </location>
</feature>
<dbReference type="InterPro" id="IPR050730">
    <property type="entry name" value="UBX_domain-protein"/>
</dbReference>
<dbReference type="InterPro" id="IPR029071">
    <property type="entry name" value="Ubiquitin-like_domsf"/>
</dbReference>
<dbReference type="Pfam" id="PF00789">
    <property type="entry name" value="UBX"/>
    <property type="match status" value="1"/>
</dbReference>
<protein>
    <recommendedName>
        <fullName evidence="3">UBX domain-containing protein</fullName>
    </recommendedName>
</protein>
<proteinExistence type="predicted"/>
<dbReference type="OrthoDB" id="1026733at2759"/>
<evidence type="ECO:0000259" key="3">
    <source>
        <dbReference type="PROSITE" id="PS50033"/>
    </source>
</evidence>
<organism evidence="4">
    <name type="scientific">Steinernema carpocapsae</name>
    <name type="common">Entomopathogenic nematode</name>
    <dbReference type="NCBI Taxonomy" id="34508"/>
    <lineage>
        <taxon>Eukaryota</taxon>
        <taxon>Metazoa</taxon>
        <taxon>Ecdysozoa</taxon>
        <taxon>Nematoda</taxon>
        <taxon>Chromadorea</taxon>
        <taxon>Rhabditida</taxon>
        <taxon>Tylenchina</taxon>
        <taxon>Panagrolaimomorpha</taxon>
        <taxon>Strongyloidoidea</taxon>
        <taxon>Steinernematidae</taxon>
        <taxon>Steinernema</taxon>
    </lineage>
</organism>
<comment type="caution">
    <text evidence="4">The sequence shown here is derived from an EMBL/GenBank/DDBJ whole genome shotgun (WGS) entry which is preliminary data.</text>
</comment>
<feature type="region of interest" description="Disordered" evidence="2">
    <location>
        <begin position="348"/>
        <end position="367"/>
    </location>
</feature>
<dbReference type="PANTHER" id="PTHR23322:SF1">
    <property type="entry name" value="FAS-ASSOCIATED FACTOR 2"/>
    <property type="match status" value="1"/>
</dbReference>
<dbReference type="InterPro" id="IPR036249">
    <property type="entry name" value="Thioredoxin-like_sf"/>
</dbReference>
<evidence type="ECO:0000256" key="1">
    <source>
        <dbReference type="ARBA" id="ARBA00023054"/>
    </source>
</evidence>
<reference evidence="4" key="1">
    <citation type="submission" date="2013-11" db="EMBL/GenBank/DDBJ databases">
        <authorList>
            <person name="Sternberg P."/>
            <person name="Dillman A."/>
            <person name="Macchietto M."/>
        </authorList>
    </citation>
    <scope>NUCLEOTIDE SEQUENCE</scope>
    <source>
        <strain evidence="4">ALL</strain>
    </source>
</reference>
<reference evidence="4" key="3">
    <citation type="journal article" date="2019" name="G3 (Bethesda)">
        <title>Hybrid Assembly of the Genome of the Entomopathogenic Nematode Steinernema carpocapsae Identifies the X-Chromosome.</title>
        <authorList>
            <person name="Serra L."/>
            <person name="Macchietto M."/>
            <person name="Macias-Munoz A."/>
            <person name="McGill C.J."/>
            <person name="Rodriguez I.M."/>
            <person name="Rodriguez B."/>
            <person name="Murad R."/>
            <person name="Mortazavi A."/>
        </authorList>
    </citation>
    <scope>NUCLEOTIDE SEQUENCE</scope>
    <source>
        <strain evidence="4">ALL</strain>
    </source>
</reference>
<dbReference type="Gene3D" id="3.10.20.90">
    <property type="entry name" value="Phosphatidylinositol 3-kinase Catalytic Subunit, Chain A, domain 1"/>
    <property type="match status" value="1"/>
</dbReference>
<dbReference type="SUPFAM" id="SSF54236">
    <property type="entry name" value="Ubiquitin-like"/>
    <property type="match status" value="1"/>
</dbReference>
<accession>A0A4U5NDY0</accession>
<name>A0A4U5NDY0_STECR</name>
<reference evidence="4" key="2">
    <citation type="journal article" date="2015" name="Genome Biol.">
        <title>Comparative genomics of Steinernema reveals deeply conserved gene regulatory networks.</title>
        <authorList>
            <person name="Dillman A.R."/>
            <person name="Macchietto M."/>
            <person name="Porter C.F."/>
            <person name="Rogers A."/>
            <person name="Williams B."/>
            <person name="Antoshechkin I."/>
            <person name="Lee M.M."/>
            <person name="Goodwin Z."/>
            <person name="Lu X."/>
            <person name="Lewis E.E."/>
            <person name="Goodrich-Blair H."/>
            <person name="Stock S.P."/>
            <person name="Adams B.J."/>
            <person name="Sternberg P.W."/>
            <person name="Mortazavi A."/>
        </authorList>
    </citation>
    <scope>NUCLEOTIDE SEQUENCE [LARGE SCALE GENOMIC DNA]</scope>
    <source>
        <strain evidence="4">ALL</strain>
    </source>
</reference>
<keyword evidence="1" id="KW-0175">Coiled coil</keyword>
<dbReference type="Gene3D" id="1.10.8.10">
    <property type="entry name" value="DNA helicase RuvA subunit, C-terminal domain"/>
    <property type="match status" value="1"/>
</dbReference>
<dbReference type="EMBL" id="AZBU02000004">
    <property type="protein sequence ID" value="TKR81169.1"/>
    <property type="molecule type" value="Genomic_DNA"/>
</dbReference>
<dbReference type="GO" id="GO:0043130">
    <property type="term" value="F:ubiquitin binding"/>
    <property type="evidence" value="ECO:0007669"/>
    <property type="project" value="TreeGrafter"/>
</dbReference>
<feature type="region of interest" description="Disordered" evidence="2">
    <location>
        <begin position="64"/>
        <end position="85"/>
    </location>
</feature>
<dbReference type="InterPro" id="IPR006577">
    <property type="entry name" value="UAS"/>
</dbReference>
<dbReference type="GO" id="GO:0036503">
    <property type="term" value="P:ERAD pathway"/>
    <property type="evidence" value="ECO:0007669"/>
    <property type="project" value="TreeGrafter"/>
</dbReference>
<dbReference type="SMART" id="SM00594">
    <property type="entry name" value="UAS"/>
    <property type="match status" value="1"/>
</dbReference>
<dbReference type="SUPFAM" id="SSF52833">
    <property type="entry name" value="Thioredoxin-like"/>
    <property type="match status" value="1"/>
</dbReference>
<dbReference type="GO" id="GO:0005783">
    <property type="term" value="C:endoplasmic reticulum"/>
    <property type="evidence" value="ECO:0007669"/>
    <property type="project" value="TreeGrafter"/>
</dbReference>
<evidence type="ECO:0000313" key="4">
    <source>
        <dbReference type="EMBL" id="TKR81169.1"/>
    </source>
</evidence>
<evidence type="ECO:0000256" key="2">
    <source>
        <dbReference type="SAM" id="MobiDB-lite"/>
    </source>
</evidence>
<dbReference type="PROSITE" id="PS50033">
    <property type="entry name" value="UBX"/>
    <property type="match status" value="1"/>
</dbReference>
<dbReference type="Gene3D" id="3.40.30.10">
    <property type="entry name" value="Glutaredoxin"/>
    <property type="match status" value="1"/>
</dbReference>
<dbReference type="PANTHER" id="PTHR23322">
    <property type="entry name" value="FAS-ASSOCIATED PROTEIN"/>
    <property type="match status" value="1"/>
</dbReference>
<dbReference type="InterPro" id="IPR001012">
    <property type="entry name" value="UBX_dom"/>
</dbReference>
<dbReference type="STRING" id="34508.A0A4U5NDY0"/>
<feature type="compositionally biased region" description="Basic and acidic residues" evidence="2">
    <location>
        <begin position="348"/>
        <end position="365"/>
    </location>
</feature>
<sequence length="489" mass="55673">MAENGRDSPGLLDHRDDLKASFKEICAVESDEIAADFLEDHEWNLEQAIHSYLNEGIMRQNGHSTVRRRFVDTPSTSDDSAGENMSIGRAASLSPASDADLSSASSSEDEEEAIAGGLVHSVVGWFRSIITLPFRLTQLTVLALYDLLSTFVYLFRSPALSVSDPRGDVRTFVDAFNEKYESNANRIDWNLGSYNDVLQESKQALRFVLVYLHSELHQNTDQFVRSKLLADSFRIFVDRNNLLLWGASVKTAEGYKVSMALRNTSFPFLALIGMRDNRMAMLARIEGDYDLEPMLYTMQTAVDDNIGHFNALRESRLQQDINSRLRREQEAEYERALAADRAKEVERKRLESERLEAERREREEQDALLSKKKRLEDMKGRIRENLPEEPTATGTDCYRVNIRFPCGDKLERKFNADDSLELLFNATLCHESCPDDFSLLSSYPRKALHCFPEWYREFGSVDINKSPIATFAEVGFPKATVVLVQDNEA</sequence>